<evidence type="ECO:0000313" key="2">
    <source>
        <dbReference type="Proteomes" id="UP000617402"/>
    </source>
</evidence>
<dbReference type="RefSeq" id="WP_188041315.1">
    <property type="nucleotide sequence ID" value="NZ_JACVHF010000020.1"/>
</dbReference>
<sequence>MRQVNDNNMPYFNQELVDLICTEKREHIKDTEDNNKATDQIHRVFQDSPYFNEVNRNTEKEDAISNTIKAICYSYFKLLDTLQLTDNQIQLDYFILNDLTDRFWKDVKNIHSYDKITTHRISGYLCYWICKLRPLSVIDQTILNKDNLSINVMNELLAVFCVIGRLNAHLIDSNSNKRIKISANFMNSLLYTLRYSPLNPELLSLIFTLLEETSQ</sequence>
<protein>
    <submittedName>
        <fullName evidence="1">Uncharacterized protein</fullName>
    </submittedName>
</protein>
<dbReference type="EMBL" id="JACVHF010000020">
    <property type="protein sequence ID" value="MBC9785881.1"/>
    <property type="molecule type" value="Genomic_DNA"/>
</dbReference>
<comment type="caution">
    <text evidence="1">The sequence shown here is derived from an EMBL/GenBank/DDBJ whole genome shotgun (WGS) entry which is preliminary data.</text>
</comment>
<proteinExistence type="predicted"/>
<reference evidence="1 2" key="1">
    <citation type="submission" date="2020-07" db="EMBL/GenBank/DDBJ databases">
        <title>Draft whole-genome sequence of Heliobacterium chlorum DSM 3682, type strain.</title>
        <authorList>
            <person name="Kyndt J.A."/>
            <person name="Meyer T.E."/>
            <person name="Imhoff J.F."/>
        </authorList>
    </citation>
    <scope>NUCLEOTIDE SEQUENCE [LARGE SCALE GENOMIC DNA]</scope>
    <source>
        <strain evidence="1 2">DSM 3682</strain>
    </source>
</reference>
<keyword evidence="2" id="KW-1185">Reference proteome</keyword>
<evidence type="ECO:0000313" key="1">
    <source>
        <dbReference type="EMBL" id="MBC9785881.1"/>
    </source>
</evidence>
<dbReference type="Proteomes" id="UP000617402">
    <property type="component" value="Unassembled WGS sequence"/>
</dbReference>
<accession>A0ABR7T5E7</accession>
<organism evidence="1 2">
    <name type="scientific">Heliobacterium chlorum</name>
    <dbReference type="NCBI Taxonomy" id="2698"/>
    <lineage>
        <taxon>Bacteria</taxon>
        <taxon>Bacillati</taxon>
        <taxon>Bacillota</taxon>
        <taxon>Clostridia</taxon>
        <taxon>Eubacteriales</taxon>
        <taxon>Heliobacteriaceae</taxon>
        <taxon>Heliobacterium</taxon>
    </lineage>
</organism>
<gene>
    <name evidence="1" type="ORF">H1S01_15450</name>
</gene>
<name>A0ABR7T5E7_HELCL</name>